<dbReference type="Proteomes" id="UP000186922">
    <property type="component" value="Unassembled WGS sequence"/>
</dbReference>
<sequence>MDRPFWQFWTLLLLVLKIIEGLTCDTCNEPGEPKGPPCASSVCEGGNDGSVYIRADCVHHSCFDPYYGVGDHNPASTSLKGKKASS</sequence>
<name>A0A1D1UIC8_RAMVA</name>
<accession>A0A1D1UIC8</accession>
<keyword evidence="1" id="KW-0732">Signal</keyword>
<gene>
    <name evidence="2" type="primary">RvY_02015-1</name>
    <name evidence="2" type="synonym">RvY_02015.1</name>
    <name evidence="2" type="ORF">RvY_02015</name>
</gene>
<protein>
    <recommendedName>
        <fullName evidence="4">Secreted protein</fullName>
    </recommendedName>
</protein>
<feature type="chain" id="PRO_5008897240" description="Secreted protein" evidence="1">
    <location>
        <begin position="22"/>
        <end position="86"/>
    </location>
</feature>
<evidence type="ECO:0000313" key="3">
    <source>
        <dbReference type="Proteomes" id="UP000186922"/>
    </source>
</evidence>
<dbReference type="AlphaFoldDB" id="A0A1D1UIC8"/>
<proteinExistence type="predicted"/>
<keyword evidence="3" id="KW-1185">Reference proteome</keyword>
<comment type="caution">
    <text evidence="2">The sequence shown here is derived from an EMBL/GenBank/DDBJ whole genome shotgun (WGS) entry which is preliminary data.</text>
</comment>
<evidence type="ECO:0000313" key="2">
    <source>
        <dbReference type="EMBL" id="GAU89466.1"/>
    </source>
</evidence>
<evidence type="ECO:0008006" key="4">
    <source>
        <dbReference type="Google" id="ProtNLM"/>
    </source>
</evidence>
<organism evidence="2 3">
    <name type="scientific">Ramazzottius varieornatus</name>
    <name type="common">Water bear</name>
    <name type="synonym">Tardigrade</name>
    <dbReference type="NCBI Taxonomy" id="947166"/>
    <lineage>
        <taxon>Eukaryota</taxon>
        <taxon>Metazoa</taxon>
        <taxon>Ecdysozoa</taxon>
        <taxon>Tardigrada</taxon>
        <taxon>Eutardigrada</taxon>
        <taxon>Parachela</taxon>
        <taxon>Hypsibioidea</taxon>
        <taxon>Ramazzottiidae</taxon>
        <taxon>Ramazzottius</taxon>
    </lineage>
</organism>
<evidence type="ECO:0000256" key="1">
    <source>
        <dbReference type="SAM" id="SignalP"/>
    </source>
</evidence>
<feature type="signal peptide" evidence="1">
    <location>
        <begin position="1"/>
        <end position="21"/>
    </location>
</feature>
<reference evidence="2 3" key="1">
    <citation type="journal article" date="2016" name="Nat. Commun.">
        <title>Extremotolerant tardigrade genome and improved radiotolerance of human cultured cells by tardigrade-unique protein.</title>
        <authorList>
            <person name="Hashimoto T."/>
            <person name="Horikawa D.D."/>
            <person name="Saito Y."/>
            <person name="Kuwahara H."/>
            <person name="Kozuka-Hata H."/>
            <person name="Shin-I T."/>
            <person name="Minakuchi Y."/>
            <person name="Ohishi K."/>
            <person name="Motoyama A."/>
            <person name="Aizu T."/>
            <person name="Enomoto A."/>
            <person name="Kondo K."/>
            <person name="Tanaka S."/>
            <person name="Hara Y."/>
            <person name="Koshikawa S."/>
            <person name="Sagara H."/>
            <person name="Miura T."/>
            <person name="Yokobori S."/>
            <person name="Miyagawa K."/>
            <person name="Suzuki Y."/>
            <person name="Kubo T."/>
            <person name="Oyama M."/>
            <person name="Kohara Y."/>
            <person name="Fujiyama A."/>
            <person name="Arakawa K."/>
            <person name="Katayama T."/>
            <person name="Toyoda A."/>
            <person name="Kunieda T."/>
        </authorList>
    </citation>
    <scope>NUCLEOTIDE SEQUENCE [LARGE SCALE GENOMIC DNA]</scope>
    <source>
        <strain evidence="2 3">YOKOZUNA-1</strain>
    </source>
</reference>
<dbReference type="EMBL" id="BDGG01000001">
    <property type="protein sequence ID" value="GAU89466.1"/>
    <property type="molecule type" value="Genomic_DNA"/>
</dbReference>